<dbReference type="InterPro" id="IPR038488">
    <property type="entry name" value="Integrase_DNA-bd_sf"/>
</dbReference>
<dbReference type="InterPro" id="IPR050808">
    <property type="entry name" value="Phage_Integrase"/>
</dbReference>
<dbReference type="Proteomes" id="UP000001416">
    <property type="component" value="Chromosome"/>
</dbReference>
<keyword evidence="6" id="KW-1185">Reference proteome</keyword>
<dbReference type="Pfam" id="PF13356">
    <property type="entry name" value="Arm-DNA-bind_3"/>
    <property type="match status" value="1"/>
</dbReference>
<dbReference type="Gene3D" id="3.30.160.390">
    <property type="entry name" value="Integrase, DNA-binding domain"/>
    <property type="match status" value="1"/>
</dbReference>
<evidence type="ECO:0000313" key="5">
    <source>
        <dbReference type="EMBL" id="CAD84146.1"/>
    </source>
</evidence>
<comment type="similarity">
    <text evidence="1">Belongs to the 'phage' integrase family.</text>
</comment>
<dbReference type="Pfam" id="PF00589">
    <property type="entry name" value="Phage_integrase"/>
    <property type="match status" value="1"/>
</dbReference>
<dbReference type="PANTHER" id="PTHR30629">
    <property type="entry name" value="PROPHAGE INTEGRASE"/>
    <property type="match status" value="1"/>
</dbReference>
<dbReference type="AlphaFoldDB" id="Q82XM2"/>
<dbReference type="EMBL" id="AL954747">
    <property type="protein sequence ID" value="CAD84146.1"/>
    <property type="molecule type" value="Genomic_DNA"/>
</dbReference>
<dbReference type="GO" id="GO:0006310">
    <property type="term" value="P:DNA recombination"/>
    <property type="evidence" value="ECO:0007669"/>
    <property type="project" value="UniProtKB-KW"/>
</dbReference>
<dbReference type="OrthoDB" id="8556969at2"/>
<evidence type="ECO:0000256" key="1">
    <source>
        <dbReference type="ARBA" id="ARBA00008857"/>
    </source>
</evidence>
<dbReference type="InterPro" id="IPR011010">
    <property type="entry name" value="DNA_brk_join_enz"/>
</dbReference>
<dbReference type="STRING" id="228410.NE0235"/>
<reference evidence="5 6" key="1">
    <citation type="journal article" date="2003" name="J. Bacteriol.">
        <title>Complete genome sequence of the ammonia-oxidizing bacterium and obligate chemolithoautotroph Nitrosomonas europaea.</title>
        <authorList>
            <person name="Chain P."/>
            <person name="Lamerdin J."/>
            <person name="Larimer F."/>
            <person name="Regala W."/>
            <person name="Land M."/>
            <person name="Hauser L."/>
            <person name="Hooper A."/>
            <person name="Klotz M."/>
            <person name="Norton J."/>
            <person name="Sayavedra-Soto L."/>
            <person name="Arciero D."/>
            <person name="Hommes N."/>
            <person name="Whittaker M."/>
            <person name="Arp D."/>
        </authorList>
    </citation>
    <scope>NUCLEOTIDE SEQUENCE [LARGE SCALE GENOMIC DNA]</scope>
    <source>
        <strain evidence="6">ATCC 19718 / CIP 103999 / KCTC 2705 / NBRC 14298</strain>
    </source>
</reference>
<evidence type="ECO:0000313" key="6">
    <source>
        <dbReference type="Proteomes" id="UP000001416"/>
    </source>
</evidence>
<dbReference type="PANTHER" id="PTHR30629:SF6">
    <property type="entry name" value="PROPHAGE INTEGRASE INTA-RELATED"/>
    <property type="match status" value="1"/>
</dbReference>
<dbReference type="InterPro" id="IPR002104">
    <property type="entry name" value="Integrase_catalytic"/>
</dbReference>
<dbReference type="GO" id="GO:0003677">
    <property type="term" value="F:DNA binding"/>
    <property type="evidence" value="ECO:0007669"/>
    <property type="project" value="InterPro"/>
</dbReference>
<dbReference type="RefSeq" id="WP_011110880.1">
    <property type="nucleotide sequence ID" value="NC_004757.1"/>
</dbReference>
<dbReference type="GO" id="GO:0015074">
    <property type="term" value="P:DNA integration"/>
    <property type="evidence" value="ECO:0007669"/>
    <property type="project" value="UniProtKB-KW"/>
</dbReference>
<dbReference type="KEGG" id="neu:NE0235"/>
<sequence length="416" mass="46473">MLTKVRLTPSRIAAHTCPADASQAFLWDTATPGLAVRATAGKRAFIFQGRFAGKSIRITIGDTEVWTIEQARQRARELQGLVDQGRDPRLVKQEKIAADVQARITDEPALPAWRDYIAARSGKWSEAHAADHLKMARDGGEPVTRGRRIGAPAYTEKGILRPLLDLPLKGITREKVAQWLDNEATRRPAQARLALSLLGTFLSWCGNQPAYRNQVNSDACAKLKRELPKPTARTDCLQREQLASWFAAVRSIDNPVMSAYLQSLLLTGARREELAGLGWEDVDFQWQTIHLADKVEHSGRTIPLTPYVSQLLQSLPKINEFVFASKRAKSGRLQEPRKAHNQAIEAAGLPPLSIHGLRRSFATLSEWVEAPSGITAQIMGHKPSAIAERHYKRRPVDLLRVWHTKIEEWILSNANI</sequence>
<evidence type="ECO:0000256" key="3">
    <source>
        <dbReference type="ARBA" id="ARBA00023172"/>
    </source>
</evidence>
<keyword evidence="2" id="KW-0229">DNA integration</keyword>
<gene>
    <name evidence="5" type="primary">intF</name>
    <name evidence="5" type="ordered locus">NE0235</name>
</gene>
<dbReference type="InterPro" id="IPR013762">
    <property type="entry name" value="Integrase-like_cat_sf"/>
</dbReference>
<dbReference type="eggNOG" id="COG0582">
    <property type="taxonomic scope" value="Bacteria"/>
</dbReference>
<dbReference type="PROSITE" id="PS51898">
    <property type="entry name" value="TYR_RECOMBINASE"/>
    <property type="match status" value="1"/>
</dbReference>
<proteinExistence type="inferred from homology"/>
<feature type="domain" description="Tyr recombinase" evidence="4">
    <location>
        <begin position="232"/>
        <end position="404"/>
    </location>
</feature>
<evidence type="ECO:0000259" key="4">
    <source>
        <dbReference type="PROSITE" id="PS51898"/>
    </source>
</evidence>
<dbReference type="HOGENOM" id="CLU_027562_3_0_4"/>
<keyword evidence="3" id="KW-0233">DNA recombination</keyword>
<accession>Q82XM2</accession>
<dbReference type="PhylomeDB" id="Q82XM2"/>
<dbReference type="SUPFAM" id="SSF56349">
    <property type="entry name" value="DNA breaking-rejoining enzymes"/>
    <property type="match status" value="1"/>
</dbReference>
<dbReference type="Gene3D" id="1.10.443.10">
    <property type="entry name" value="Intergrase catalytic core"/>
    <property type="match status" value="1"/>
</dbReference>
<dbReference type="GeneID" id="87103446"/>
<dbReference type="InterPro" id="IPR025166">
    <property type="entry name" value="Integrase_DNA_bind_dom"/>
</dbReference>
<protein>
    <submittedName>
        <fullName evidence="5">Phage integrase</fullName>
    </submittedName>
</protein>
<evidence type="ECO:0000256" key="2">
    <source>
        <dbReference type="ARBA" id="ARBA00022908"/>
    </source>
</evidence>
<organism evidence="5 6">
    <name type="scientific">Nitrosomonas europaea (strain ATCC 19718 / CIP 103999 / KCTC 2705 / NBRC 14298)</name>
    <dbReference type="NCBI Taxonomy" id="228410"/>
    <lineage>
        <taxon>Bacteria</taxon>
        <taxon>Pseudomonadati</taxon>
        <taxon>Pseudomonadota</taxon>
        <taxon>Betaproteobacteria</taxon>
        <taxon>Nitrosomonadales</taxon>
        <taxon>Nitrosomonadaceae</taxon>
        <taxon>Nitrosomonas</taxon>
    </lineage>
</organism>
<name>Q82XM2_NITEU</name>